<keyword evidence="2" id="KW-1185">Reference proteome</keyword>
<evidence type="ECO:0000313" key="1">
    <source>
        <dbReference type="EMBL" id="VEL32963.1"/>
    </source>
</evidence>
<dbReference type="AlphaFoldDB" id="A0A3S5C3K3"/>
<comment type="caution">
    <text evidence="1">The sequence shown here is derived from an EMBL/GenBank/DDBJ whole genome shotgun (WGS) entry which is preliminary data.</text>
</comment>
<sequence length="87" mass="10210">MHDIQINPYLALGRISRVSAGKPANYPSITATIQRASRTAGQEFYTHQLDTTKVTAKWKAAEWSWQNQTRLKRWHGNRRRWTQAIMR</sequence>
<dbReference type="Proteomes" id="UP000784294">
    <property type="component" value="Unassembled WGS sequence"/>
</dbReference>
<gene>
    <name evidence="1" type="ORF">PXEA_LOCUS26403</name>
</gene>
<accession>A0A3S5C3K3</accession>
<name>A0A3S5C3K3_9PLAT</name>
<organism evidence="1 2">
    <name type="scientific">Protopolystoma xenopodis</name>
    <dbReference type="NCBI Taxonomy" id="117903"/>
    <lineage>
        <taxon>Eukaryota</taxon>
        <taxon>Metazoa</taxon>
        <taxon>Spiralia</taxon>
        <taxon>Lophotrochozoa</taxon>
        <taxon>Platyhelminthes</taxon>
        <taxon>Monogenea</taxon>
        <taxon>Polyopisthocotylea</taxon>
        <taxon>Polystomatidea</taxon>
        <taxon>Polystomatidae</taxon>
        <taxon>Protopolystoma</taxon>
    </lineage>
</organism>
<proteinExistence type="predicted"/>
<reference evidence="1" key="1">
    <citation type="submission" date="2018-11" db="EMBL/GenBank/DDBJ databases">
        <authorList>
            <consortium name="Pathogen Informatics"/>
        </authorList>
    </citation>
    <scope>NUCLEOTIDE SEQUENCE</scope>
</reference>
<protein>
    <submittedName>
        <fullName evidence="1">Uncharacterized protein</fullName>
    </submittedName>
</protein>
<dbReference type="EMBL" id="CAAALY010244948">
    <property type="protein sequence ID" value="VEL32963.1"/>
    <property type="molecule type" value="Genomic_DNA"/>
</dbReference>
<evidence type="ECO:0000313" key="2">
    <source>
        <dbReference type="Proteomes" id="UP000784294"/>
    </source>
</evidence>